<dbReference type="PANTHER" id="PTHR48029">
    <property type="entry name" value="NUCLEOLAR PROTEIN 8"/>
    <property type="match status" value="1"/>
</dbReference>
<dbReference type="InterPro" id="IPR012677">
    <property type="entry name" value="Nucleotide-bd_a/b_plait_sf"/>
</dbReference>
<evidence type="ECO:0000256" key="1">
    <source>
        <dbReference type="ARBA" id="ARBA00022884"/>
    </source>
</evidence>
<proteinExistence type="predicted"/>
<sequence>MTTLRFFVANLPVNTKEKHLRQLFQDYGEIENIEVKSKENVLDNEKKVIAFVTLQITASEAQYCLKDLNVQKVQGQQIKVSIAKESFLERLKREREEVKEAAEAKPVTLPSIEQQSVLLKVPAINKRKTFDEHGELGDDEVAPELMITKKRAISSMHNGKIFIPNGNVQPLHIIDNKKGKKKLAQLTDNAAEQKRKESLSKMKYDYEKRKSTIQQALQDETENISKKIIFRDSASDEENIVEGEQAFKASKTNIFGSDDDDGGDNLKLKSLPTGSGGEKLLKLQAKQSLDSRFRIDAKFLDEDNEIEGEISQEGEEEQNTANDERKWQMNILEQVVGTKIDNEGLHSQHRARQNKKMVRYDPSKDEHPKCERKIEEKDHLLQKTKTKATKLEEKPITEVSKEIFYVVTDSLQQSLKKRGEGFSLLDMFGRNEVNESRETRLKEISNEKILINHKKSEKSFQINPFNYDSSSTDDEEGNGNIALGSDNATEKNVHTAKKNKVNINTETFFIPKTDKRLKEGFNFFNYDKTADGIAENYEDVRHRLKQIIKTKIAKAKKNLTKAGYRTKKRRKL</sequence>
<dbReference type="PhylomeDB" id="A0A1B0FME5"/>
<dbReference type="Proteomes" id="UP000092444">
    <property type="component" value="Unassembled WGS sequence"/>
</dbReference>
<dbReference type="InterPro" id="IPR035979">
    <property type="entry name" value="RBD_domain_sf"/>
</dbReference>
<dbReference type="EMBL" id="CCAG010005910">
    <property type="status" value="NOT_ANNOTATED_CDS"/>
    <property type="molecule type" value="Genomic_DNA"/>
</dbReference>
<dbReference type="InterPro" id="IPR000504">
    <property type="entry name" value="RRM_dom"/>
</dbReference>
<evidence type="ECO:0000256" key="2">
    <source>
        <dbReference type="PROSITE-ProRule" id="PRU00176"/>
    </source>
</evidence>
<dbReference type="Gene3D" id="3.30.70.330">
    <property type="match status" value="1"/>
</dbReference>
<dbReference type="Pfam" id="PF00076">
    <property type="entry name" value="RRM_1"/>
    <property type="match status" value="1"/>
</dbReference>
<dbReference type="STRING" id="37546.A0A1B0FME5"/>
<dbReference type="PANTHER" id="PTHR48029:SF1">
    <property type="entry name" value="NUCLEOLAR PROTEIN 8"/>
    <property type="match status" value="1"/>
</dbReference>
<accession>A0A1B0FME5</accession>
<reference evidence="5" key="1">
    <citation type="submission" date="2020-05" db="UniProtKB">
        <authorList>
            <consortium name="EnsemblMetazoa"/>
        </authorList>
    </citation>
    <scope>IDENTIFICATION</scope>
    <source>
        <strain evidence="5">Yale</strain>
    </source>
</reference>
<dbReference type="CDD" id="cd00590">
    <property type="entry name" value="RRM_SF"/>
    <property type="match status" value="1"/>
</dbReference>
<dbReference type="AlphaFoldDB" id="A0A1B0FME5"/>
<dbReference type="SMART" id="SM00360">
    <property type="entry name" value="RRM"/>
    <property type="match status" value="1"/>
</dbReference>
<evidence type="ECO:0000313" key="5">
    <source>
        <dbReference type="EnsemblMetazoa" id="GMOY005018-PA"/>
    </source>
</evidence>
<organism evidence="5 6">
    <name type="scientific">Glossina morsitans morsitans</name>
    <name type="common">Savannah tsetse fly</name>
    <dbReference type="NCBI Taxonomy" id="37546"/>
    <lineage>
        <taxon>Eukaryota</taxon>
        <taxon>Metazoa</taxon>
        <taxon>Ecdysozoa</taxon>
        <taxon>Arthropoda</taxon>
        <taxon>Hexapoda</taxon>
        <taxon>Insecta</taxon>
        <taxon>Pterygota</taxon>
        <taxon>Neoptera</taxon>
        <taxon>Endopterygota</taxon>
        <taxon>Diptera</taxon>
        <taxon>Brachycera</taxon>
        <taxon>Muscomorpha</taxon>
        <taxon>Hippoboscoidea</taxon>
        <taxon>Glossinidae</taxon>
        <taxon>Glossina</taxon>
    </lineage>
</organism>
<keyword evidence="6" id="KW-1185">Reference proteome</keyword>
<evidence type="ECO:0000259" key="4">
    <source>
        <dbReference type="PROSITE" id="PS50102"/>
    </source>
</evidence>
<name>A0A1B0FME5_GLOMM</name>
<dbReference type="EnsemblMetazoa" id="GMOY005018-RA">
    <property type="protein sequence ID" value="GMOY005018-PA"/>
    <property type="gene ID" value="GMOY005018"/>
</dbReference>
<dbReference type="PROSITE" id="PS50102">
    <property type="entry name" value="RRM"/>
    <property type="match status" value="1"/>
</dbReference>
<evidence type="ECO:0000313" key="6">
    <source>
        <dbReference type="Proteomes" id="UP000092444"/>
    </source>
</evidence>
<keyword evidence="1 2" id="KW-0694">RNA-binding</keyword>
<dbReference type="SUPFAM" id="SSF54928">
    <property type="entry name" value="RNA-binding domain, RBD"/>
    <property type="match status" value="1"/>
</dbReference>
<feature type="domain" description="RRM" evidence="4">
    <location>
        <begin position="4"/>
        <end position="85"/>
    </location>
</feature>
<feature type="compositionally biased region" description="Acidic residues" evidence="3">
    <location>
        <begin position="304"/>
        <end position="318"/>
    </location>
</feature>
<dbReference type="GO" id="GO:0003723">
    <property type="term" value="F:RNA binding"/>
    <property type="evidence" value="ECO:0007669"/>
    <property type="project" value="UniProtKB-UniRule"/>
</dbReference>
<evidence type="ECO:0000256" key="3">
    <source>
        <dbReference type="SAM" id="MobiDB-lite"/>
    </source>
</evidence>
<dbReference type="VEuPathDB" id="VectorBase:GMOY005018"/>
<protein>
    <recommendedName>
        <fullName evidence="4">RRM domain-containing protein</fullName>
    </recommendedName>
</protein>
<feature type="region of interest" description="Disordered" evidence="3">
    <location>
        <begin position="304"/>
        <end position="324"/>
    </location>
</feature>